<keyword evidence="3" id="KW-1185">Reference proteome</keyword>
<dbReference type="AlphaFoldDB" id="A0A5P1F4W4"/>
<keyword evidence="1" id="KW-0732">Signal</keyword>
<accession>A0A5P1F4W4</accession>
<feature type="signal peptide" evidence="1">
    <location>
        <begin position="1"/>
        <end position="21"/>
    </location>
</feature>
<protein>
    <recommendedName>
        <fullName evidence="4">Knottin scorpion toxin-like domain-containing protein</fullName>
    </recommendedName>
</protein>
<evidence type="ECO:0000313" key="3">
    <source>
        <dbReference type="Proteomes" id="UP000243459"/>
    </source>
</evidence>
<reference evidence="3" key="1">
    <citation type="journal article" date="2017" name="Nat. Commun.">
        <title>The asparagus genome sheds light on the origin and evolution of a young Y chromosome.</title>
        <authorList>
            <person name="Harkess A."/>
            <person name="Zhou J."/>
            <person name="Xu C."/>
            <person name="Bowers J.E."/>
            <person name="Van der Hulst R."/>
            <person name="Ayyampalayam S."/>
            <person name="Mercati F."/>
            <person name="Riccardi P."/>
            <person name="McKain M.R."/>
            <person name="Kakrana A."/>
            <person name="Tang H."/>
            <person name="Ray J."/>
            <person name="Groenendijk J."/>
            <person name="Arikit S."/>
            <person name="Mathioni S.M."/>
            <person name="Nakano M."/>
            <person name="Shan H."/>
            <person name="Telgmann-Rauber A."/>
            <person name="Kanno A."/>
            <person name="Yue Z."/>
            <person name="Chen H."/>
            <person name="Li W."/>
            <person name="Chen Y."/>
            <person name="Xu X."/>
            <person name="Zhang Y."/>
            <person name="Luo S."/>
            <person name="Chen H."/>
            <person name="Gao J."/>
            <person name="Mao Z."/>
            <person name="Pires J.C."/>
            <person name="Luo M."/>
            <person name="Kudrna D."/>
            <person name="Wing R.A."/>
            <person name="Meyers B.C."/>
            <person name="Yi K."/>
            <person name="Kong H."/>
            <person name="Lavrijsen P."/>
            <person name="Sunseri F."/>
            <person name="Falavigna A."/>
            <person name="Ye Y."/>
            <person name="Leebens-Mack J.H."/>
            <person name="Chen G."/>
        </authorList>
    </citation>
    <scope>NUCLEOTIDE SEQUENCE [LARGE SCALE GENOMIC DNA]</scope>
    <source>
        <strain evidence="3">cv. DH0086</strain>
    </source>
</reference>
<sequence>MAVPVAIKSMTLLCLLVVTSSEWVDYPSAMTCCSNILVEGCDPDSPLANNACRDVCHYGGCRKGGQCVYLRRGVGRACHCNC</sequence>
<dbReference type="EMBL" id="CM007384">
    <property type="protein sequence ID" value="ONK73408.1"/>
    <property type="molecule type" value="Genomic_DNA"/>
</dbReference>
<evidence type="ECO:0000256" key="1">
    <source>
        <dbReference type="SAM" id="SignalP"/>
    </source>
</evidence>
<evidence type="ECO:0008006" key="4">
    <source>
        <dbReference type="Google" id="ProtNLM"/>
    </source>
</evidence>
<name>A0A5P1F4W4_ASPOF</name>
<dbReference type="Proteomes" id="UP000243459">
    <property type="component" value="Chromosome 4"/>
</dbReference>
<feature type="chain" id="PRO_5024331991" description="Knottin scorpion toxin-like domain-containing protein" evidence="1">
    <location>
        <begin position="22"/>
        <end position="82"/>
    </location>
</feature>
<evidence type="ECO:0000313" key="2">
    <source>
        <dbReference type="EMBL" id="ONK73408.1"/>
    </source>
</evidence>
<dbReference type="Gramene" id="ONK73408">
    <property type="protein sequence ID" value="ONK73408"/>
    <property type="gene ID" value="A4U43_C04F31190"/>
</dbReference>
<organism evidence="2 3">
    <name type="scientific">Asparagus officinalis</name>
    <name type="common">Garden asparagus</name>
    <dbReference type="NCBI Taxonomy" id="4686"/>
    <lineage>
        <taxon>Eukaryota</taxon>
        <taxon>Viridiplantae</taxon>
        <taxon>Streptophyta</taxon>
        <taxon>Embryophyta</taxon>
        <taxon>Tracheophyta</taxon>
        <taxon>Spermatophyta</taxon>
        <taxon>Magnoliopsida</taxon>
        <taxon>Liliopsida</taxon>
        <taxon>Asparagales</taxon>
        <taxon>Asparagaceae</taxon>
        <taxon>Asparagoideae</taxon>
        <taxon>Asparagus</taxon>
    </lineage>
</organism>
<gene>
    <name evidence="2" type="ORF">A4U43_C04F31190</name>
</gene>
<dbReference type="OMA" id="ANNACRD"/>
<proteinExistence type="predicted"/>